<organism evidence="2 3">
    <name type="scientific">Erythrobacter neustonensis</name>
    <dbReference type="NCBI Taxonomy" id="1112"/>
    <lineage>
        <taxon>Bacteria</taxon>
        <taxon>Pseudomonadati</taxon>
        <taxon>Pseudomonadota</taxon>
        <taxon>Alphaproteobacteria</taxon>
        <taxon>Sphingomonadales</taxon>
        <taxon>Erythrobacteraceae</taxon>
        <taxon>Erythrobacter/Porphyrobacter group</taxon>
        <taxon>Erythrobacter</taxon>
    </lineage>
</organism>
<dbReference type="KEGG" id="pns:A9D12_02295"/>
<sequence length="146" mass="16387">MRIIPSRFNPASGFADFWNEIRRPQPYRWPILFVSALPAAFMVWWGMNSTVYGEPERPTIEYITDLDPARSDAEIMAENRANQEIKDLRAAEEARIAEEKRNMYKALGKASGMDVEAIERKAAAERAAEEAAAQKRRAQAAAGAGQ</sequence>
<dbReference type="AlphaFoldDB" id="A0A192D0C7"/>
<accession>A0A192D0C7</accession>
<keyword evidence="1" id="KW-0175">Coiled coil</keyword>
<name>A0A192D0C7_9SPHN</name>
<dbReference type="EMBL" id="CP016033">
    <property type="protein sequence ID" value="ANK11958.1"/>
    <property type="molecule type" value="Genomic_DNA"/>
</dbReference>
<dbReference type="RefSeq" id="WP_068349407.1">
    <property type="nucleotide sequence ID" value="NZ_CP016033.1"/>
</dbReference>
<gene>
    <name evidence="2" type="ORF">A9D12_02295</name>
</gene>
<keyword evidence="3" id="KW-1185">Reference proteome</keyword>
<proteinExistence type="predicted"/>
<evidence type="ECO:0000313" key="3">
    <source>
        <dbReference type="Proteomes" id="UP000078263"/>
    </source>
</evidence>
<dbReference type="Proteomes" id="UP000078263">
    <property type="component" value="Chromosome"/>
</dbReference>
<dbReference type="STRING" id="1112.A9D12_02295"/>
<reference evidence="2 3" key="1">
    <citation type="submission" date="2016-05" db="EMBL/GenBank/DDBJ databases">
        <title>Compelete Genome Sequence of Bacteriochlorophyll-Synthesizing Bacterium Porphyrobacter neustonensis DSM 9434.</title>
        <authorList>
            <person name="Shi X.-L."/>
            <person name="Wu Y.-H."/>
            <person name="Cheng H."/>
            <person name="Xu L."/>
            <person name="Zhang X.-Q."/>
            <person name="Wang C.-S."/>
            <person name="Xu X.-W."/>
        </authorList>
    </citation>
    <scope>NUCLEOTIDE SEQUENCE [LARGE SCALE GENOMIC DNA]</scope>
    <source>
        <strain evidence="2 3">DSM 9434</strain>
    </source>
</reference>
<dbReference type="OrthoDB" id="7391871at2"/>
<evidence type="ECO:0000256" key="1">
    <source>
        <dbReference type="SAM" id="Coils"/>
    </source>
</evidence>
<evidence type="ECO:0000313" key="2">
    <source>
        <dbReference type="EMBL" id="ANK11958.1"/>
    </source>
</evidence>
<feature type="coiled-coil region" evidence="1">
    <location>
        <begin position="82"/>
        <end position="141"/>
    </location>
</feature>
<protein>
    <submittedName>
        <fullName evidence="2">Uncharacterized protein</fullName>
    </submittedName>
</protein>